<dbReference type="Pfam" id="PF06995">
    <property type="entry name" value="Phage_P2_GpU"/>
    <property type="match status" value="1"/>
</dbReference>
<keyword evidence="2" id="KW-1185">Reference proteome</keyword>
<dbReference type="EMBL" id="QQAV01000010">
    <property type="protein sequence ID" value="RDI20718.1"/>
    <property type="molecule type" value="Genomic_DNA"/>
</dbReference>
<evidence type="ECO:0000313" key="2">
    <source>
        <dbReference type="Proteomes" id="UP000255265"/>
    </source>
</evidence>
<dbReference type="PIRSF" id="PIRSF029208">
    <property type="entry name" value="Phage_tail_GPU"/>
    <property type="match status" value="1"/>
</dbReference>
<evidence type="ECO:0000313" key="1">
    <source>
        <dbReference type="EMBL" id="RDI20718.1"/>
    </source>
</evidence>
<organism evidence="1 2">
    <name type="scientific">Pseudacidovorax intermedius</name>
    <dbReference type="NCBI Taxonomy" id="433924"/>
    <lineage>
        <taxon>Bacteria</taxon>
        <taxon>Pseudomonadati</taxon>
        <taxon>Pseudomonadota</taxon>
        <taxon>Betaproteobacteria</taxon>
        <taxon>Burkholderiales</taxon>
        <taxon>Comamonadaceae</taxon>
        <taxon>Pseudacidovorax</taxon>
    </lineage>
</organism>
<dbReference type="RefSeq" id="WP_114804228.1">
    <property type="nucleotide sequence ID" value="NZ_QQAV01000010.1"/>
</dbReference>
<dbReference type="OrthoDB" id="1550902at2"/>
<accession>A0A370FCZ6</accession>
<comment type="caution">
    <text evidence="1">The sequence shown here is derived from an EMBL/GenBank/DDBJ whole genome shotgun (WGS) entry which is preliminary data.</text>
</comment>
<dbReference type="AlphaFoldDB" id="A0A370FCZ6"/>
<name>A0A370FCZ6_9BURK</name>
<dbReference type="InterPro" id="IPR016912">
    <property type="entry name" value="Phage_P2_GpU"/>
</dbReference>
<sequence length="146" mass="16167">MMMCIGQFVFQLDTLAYQQLKRRTAWKHPTQALVGARDASQYLGPGEDTITLDGSVVPEFAGSHLHLDDLRYMANTGRAYALVEGTGTIYGAFVITEIEETKSLFFEDGSPRKVEFSIGLRRVDMDDDGRADAMGDLVTPEQTALQ</sequence>
<dbReference type="InterPro" id="IPR009734">
    <property type="entry name" value="Myoviridae_GpU"/>
</dbReference>
<proteinExistence type="predicted"/>
<reference evidence="1 2" key="1">
    <citation type="submission" date="2018-07" db="EMBL/GenBank/DDBJ databases">
        <title>Genomic Encyclopedia of Type Strains, Phase IV (KMG-IV): sequencing the most valuable type-strain genomes for metagenomic binning, comparative biology and taxonomic classification.</title>
        <authorList>
            <person name="Goeker M."/>
        </authorList>
    </citation>
    <scope>NUCLEOTIDE SEQUENCE [LARGE SCALE GENOMIC DNA]</scope>
    <source>
        <strain evidence="1 2">DSM 21352</strain>
    </source>
</reference>
<gene>
    <name evidence="1" type="ORF">DFR41_110126</name>
</gene>
<protein>
    <submittedName>
        <fullName evidence="1">Uncharacterized protein</fullName>
    </submittedName>
</protein>
<dbReference type="Proteomes" id="UP000255265">
    <property type="component" value="Unassembled WGS sequence"/>
</dbReference>